<sequence>MEELRRLLQILARLNLKREEVDSWTWGYDNRGSHYVCCVGKRRRQCTICSLVVTRFGHYGAQSCRDGGLVGLGQYGVSGIKGIE</sequence>
<dbReference type="Proteomes" id="UP001341840">
    <property type="component" value="Unassembled WGS sequence"/>
</dbReference>
<proteinExistence type="predicted"/>
<accession>A0ABU6UI39</accession>
<organism evidence="1 2">
    <name type="scientific">Stylosanthes scabra</name>
    <dbReference type="NCBI Taxonomy" id="79078"/>
    <lineage>
        <taxon>Eukaryota</taxon>
        <taxon>Viridiplantae</taxon>
        <taxon>Streptophyta</taxon>
        <taxon>Embryophyta</taxon>
        <taxon>Tracheophyta</taxon>
        <taxon>Spermatophyta</taxon>
        <taxon>Magnoliopsida</taxon>
        <taxon>eudicotyledons</taxon>
        <taxon>Gunneridae</taxon>
        <taxon>Pentapetalae</taxon>
        <taxon>rosids</taxon>
        <taxon>fabids</taxon>
        <taxon>Fabales</taxon>
        <taxon>Fabaceae</taxon>
        <taxon>Papilionoideae</taxon>
        <taxon>50 kb inversion clade</taxon>
        <taxon>dalbergioids sensu lato</taxon>
        <taxon>Dalbergieae</taxon>
        <taxon>Pterocarpus clade</taxon>
        <taxon>Stylosanthes</taxon>
    </lineage>
</organism>
<dbReference type="EMBL" id="JASCZI010121210">
    <property type="protein sequence ID" value="MED6160559.1"/>
    <property type="molecule type" value="Genomic_DNA"/>
</dbReference>
<evidence type="ECO:0000313" key="1">
    <source>
        <dbReference type="EMBL" id="MED6160559.1"/>
    </source>
</evidence>
<gene>
    <name evidence="1" type="ORF">PIB30_052498</name>
</gene>
<reference evidence="1 2" key="1">
    <citation type="journal article" date="2023" name="Plants (Basel)">
        <title>Bridging the Gap: Combining Genomics and Transcriptomics Approaches to Understand Stylosanthes scabra, an Orphan Legume from the Brazilian Caatinga.</title>
        <authorList>
            <person name="Ferreira-Neto J.R.C."/>
            <person name="da Silva M.D."/>
            <person name="Binneck E."/>
            <person name="de Melo N.F."/>
            <person name="da Silva R.H."/>
            <person name="de Melo A.L.T.M."/>
            <person name="Pandolfi V."/>
            <person name="Bustamante F.O."/>
            <person name="Brasileiro-Vidal A.C."/>
            <person name="Benko-Iseppon A.M."/>
        </authorList>
    </citation>
    <scope>NUCLEOTIDE SEQUENCE [LARGE SCALE GENOMIC DNA]</scope>
    <source>
        <tissue evidence="1">Leaves</tissue>
    </source>
</reference>
<evidence type="ECO:0000313" key="2">
    <source>
        <dbReference type="Proteomes" id="UP001341840"/>
    </source>
</evidence>
<name>A0ABU6UI39_9FABA</name>
<protein>
    <submittedName>
        <fullName evidence="1">Uncharacterized protein</fullName>
    </submittedName>
</protein>
<keyword evidence="2" id="KW-1185">Reference proteome</keyword>
<comment type="caution">
    <text evidence="1">The sequence shown here is derived from an EMBL/GenBank/DDBJ whole genome shotgun (WGS) entry which is preliminary data.</text>
</comment>